<keyword evidence="2" id="KW-1185">Reference proteome</keyword>
<sequence length="83" mass="8564">MEGSAHRRGDPVVRDLGDDPDVGGLVVAALDVTGWAETATGLGRPDADVLTGLARPHACNRVVGRWASPVPHHAGARPVDHAS</sequence>
<comment type="caution">
    <text evidence="1">The sequence shown here is derived from an EMBL/GenBank/DDBJ whole genome shotgun (WGS) entry which is preliminary data.</text>
</comment>
<reference evidence="1 2" key="1">
    <citation type="submission" date="2017-06" db="EMBL/GenBank/DDBJ databases">
        <title>Cultured bacterium strain Saccharothrix yanglingensis Hhs.015.</title>
        <authorList>
            <person name="Xia Y."/>
        </authorList>
    </citation>
    <scope>NUCLEOTIDE SEQUENCE [LARGE SCALE GENOMIC DNA]</scope>
    <source>
        <strain evidence="1 2">Hhs.015</strain>
    </source>
</reference>
<organism evidence="1 2">
    <name type="scientific">Saccharothrix yanglingensis</name>
    <dbReference type="NCBI Taxonomy" id="659496"/>
    <lineage>
        <taxon>Bacteria</taxon>
        <taxon>Bacillati</taxon>
        <taxon>Actinomycetota</taxon>
        <taxon>Actinomycetes</taxon>
        <taxon>Pseudonocardiales</taxon>
        <taxon>Pseudonocardiaceae</taxon>
        <taxon>Saccharothrix</taxon>
    </lineage>
</organism>
<evidence type="ECO:0000313" key="1">
    <source>
        <dbReference type="EMBL" id="MDQ2585275.1"/>
    </source>
</evidence>
<dbReference type="Proteomes" id="UP001225605">
    <property type="component" value="Unassembled WGS sequence"/>
</dbReference>
<accession>A0ABU0WZI1</accession>
<dbReference type="RefSeq" id="WP_306746461.1">
    <property type="nucleotide sequence ID" value="NZ_NSDM01000006.1"/>
</dbReference>
<protein>
    <submittedName>
        <fullName evidence="1">Uncharacterized protein</fullName>
    </submittedName>
</protein>
<proteinExistence type="predicted"/>
<name>A0ABU0WZI1_9PSEU</name>
<evidence type="ECO:0000313" key="2">
    <source>
        <dbReference type="Proteomes" id="UP001225605"/>
    </source>
</evidence>
<gene>
    <name evidence="1" type="ORF">CKY47_15060</name>
</gene>
<dbReference type="EMBL" id="NSDM01000006">
    <property type="protein sequence ID" value="MDQ2585275.1"/>
    <property type="molecule type" value="Genomic_DNA"/>
</dbReference>